<feature type="transmembrane region" description="Helical" evidence="2">
    <location>
        <begin position="197"/>
        <end position="218"/>
    </location>
</feature>
<feature type="transmembrane region" description="Helical" evidence="2">
    <location>
        <begin position="268"/>
        <end position="287"/>
    </location>
</feature>
<dbReference type="STRING" id="4846.A0A367ILE5"/>
<comment type="similarity">
    <text evidence="1">Belongs to the multi antimicrobial extrusion (MATE) (TC 2.A.66.1) family.</text>
</comment>
<gene>
    <name evidence="3" type="ORF">CU098_004086</name>
</gene>
<dbReference type="Pfam" id="PF01554">
    <property type="entry name" value="MatE"/>
    <property type="match status" value="2"/>
</dbReference>
<evidence type="ECO:0000256" key="2">
    <source>
        <dbReference type="SAM" id="Phobius"/>
    </source>
</evidence>
<dbReference type="EMBL" id="PJQM01007193">
    <property type="protein sequence ID" value="RCH78507.1"/>
    <property type="molecule type" value="Genomic_DNA"/>
</dbReference>
<dbReference type="PANTHER" id="PTHR11206">
    <property type="entry name" value="MULTIDRUG RESISTANCE PROTEIN"/>
    <property type="match status" value="1"/>
</dbReference>
<keyword evidence="2" id="KW-0472">Membrane</keyword>
<dbReference type="Proteomes" id="UP000253551">
    <property type="component" value="Unassembled WGS sequence"/>
</dbReference>
<feature type="transmembrane region" description="Helical" evidence="2">
    <location>
        <begin position="233"/>
        <end position="256"/>
    </location>
</feature>
<dbReference type="OrthoDB" id="2126698at2759"/>
<sequence>SILLSMGQEPELARMAQTYIIIAIPNIYITYANTAIRKFLQSIGEMRITMYLIFLLFPINIISNYFFLIYLDLAYIGASLHVMAVSFLFLIFNLIYLTYSNSFKAFWPGFTKDAFRNWGQFLKLGIPGMLSVSTDWAFEVCALLTGVLGQTSLAAQSVVLTINTLLLMLPAGLSTGMAVRLGHLLGANEPRKSRSCVIMATCAGGTLTLLNSIMIYTFRQAIADHFSTDPEVIAAIVQLLKIACLCHFTMGFGIVLSFTLNAMGKQTIVASLNLVTYYFIGLPFGLYLTRSCGWGLEGIWFGVVLSGLTKTLIELFIIFFVIDWQYECQLAAQRINSQEHL</sequence>
<dbReference type="AlphaFoldDB" id="A0A367ILE5"/>
<evidence type="ECO:0000256" key="1">
    <source>
        <dbReference type="ARBA" id="ARBA00010199"/>
    </source>
</evidence>
<keyword evidence="4" id="KW-1185">Reference proteome</keyword>
<feature type="non-terminal residue" evidence="3">
    <location>
        <position position="1"/>
    </location>
</feature>
<comment type="caution">
    <text evidence="3">The sequence shown here is derived from an EMBL/GenBank/DDBJ whole genome shotgun (WGS) entry which is preliminary data.</text>
</comment>
<proteinExistence type="inferred from homology"/>
<protein>
    <submittedName>
        <fullName evidence="3">Uncharacterized protein</fullName>
    </submittedName>
</protein>
<reference evidence="3 4" key="1">
    <citation type="journal article" date="2018" name="G3 (Bethesda)">
        <title>Phylogenetic and Phylogenomic Definition of Rhizopus Species.</title>
        <authorList>
            <person name="Gryganskyi A.P."/>
            <person name="Golan J."/>
            <person name="Dolatabadi S."/>
            <person name="Mondo S."/>
            <person name="Robb S."/>
            <person name="Idnurm A."/>
            <person name="Muszewska A."/>
            <person name="Steczkiewicz K."/>
            <person name="Masonjones S."/>
            <person name="Liao H.L."/>
            <person name="Gajdeczka M.T."/>
            <person name="Anike F."/>
            <person name="Vuek A."/>
            <person name="Anishchenko I.M."/>
            <person name="Voigt K."/>
            <person name="de Hoog G.S."/>
            <person name="Smith M.E."/>
            <person name="Heitman J."/>
            <person name="Vilgalys R."/>
            <person name="Stajich J.E."/>
        </authorList>
    </citation>
    <scope>NUCLEOTIDE SEQUENCE [LARGE SCALE GENOMIC DNA]</scope>
    <source>
        <strain evidence="3 4">LSU 92-RS-03</strain>
    </source>
</reference>
<dbReference type="GO" id="GO:0015297">
    <property type="term" value="F:antiporter activity"/>
    <property type="evidence" value="ECO:0007669"/>
    <property type="project" value="InterPro"/>
</dbReference>
<keyword evidence="2" id="KW-0812">Transmembrane</keyword>
<dbReference type="GO" id="GO:0042910">
    <property type="term" value="F:xenobiotic transmembrane transporter activity"/>
    <property type="evidence" value="ECO:0007669"/>
    <property type="project" value="InterPro"/>
</dbReference>
<feature type="transmembrane region" description="Helical" evidence="2">
    <location>
        <begin position="48"/>
        <end position="67"/>
    </location>
</feature>
<evidence type="ECO:0000313" key="4">
    <source>
        <dbReference type="Proteomes" id="UP000253551"/>
    </source>
</evidence>
<organism evidence="3 4">
    <name type="scientific">Rhizopus stolonifer</name>
    <name type="common">Rhizopus nigricans</name>
    <dbReference type="NCBI Taxonomy" id="4846"/>
    <lineage>
        <taxon>Eukaryota</taxon>
        <taxon>Fungi</taxon>
        <taxon>Fungi incertae sedis</taxon>
        <taxon>Mucoromycota</taxon>
        <taxon>Mucoromycotina</taxon>
        <taxon>Mucoromycetes</taxon>
        <taxon>Mucorales</taxon>
        <taxon>Mucorineae</taxon>
        <taxon>Rhizopodaceae</taxon>
        <taxon>Rhizopus</taxon>
    </lineage>
</organism>
<evidence type="ECO:0000313" key="3">
    <source>
        <dbReference type="EMBL" id="RCH78507.1"/>
    </source>
</evidence>
<name>A0A367ILE5_RHIST</name>
<dbReference type="GO" id="GO:0016020">
    <property type="term" value="C:membrane"/>
    <property type="evidence" value="ECO:0007669"/>
    <property type="project" value="InterPro"/>
</dbReference>
<dbReference type="InterPro" id="IPR002528">
    <property type="entry name" value="MATE_fam"/>
</dbReference>
<feature type="transmembrane region" description="Helical" evidence="2">
    <location>
        <begin position="16"/>
        <end position="36"/>
    </location>
</feature>
<feature type="transmembrane region" description="Helical" evidence="2">
    <location>
        <begin position="299"/>
        <end position="322"/>
    </location>
</feature>
<feature type="transmembrane region" description="Helical" evidence="2">
    <location>
        <begin position="73"/>
        <end position="97"/>
    </location>
</feature>
<keyword evidence="2" id="KW-1133">Transmembrane helix</keyword>
<accession>A0A367ILE5</accession>
<dbReference type="NCBIfam" id="TIGR00797">
    <property type="entry name" value="matE"/>
    <property type="match status" value="1"/>
</dbReference>